<reference evidence="2 3" key="1">
    <citation type="submission" date="2016-10" db="EMBL/GenBank/DDBJ databases">
        <title>The genome sequence of Colletotrichum fioriniae PJ7.</title>
        <authorList>
            <person name="Baroncelli R."/>
        </authorList>
    </citation>
    <scope>NUCLEOTIDE SEQUENCE [LARGE SCALE GENOMIC DNA]</scope>
    <source>
        <strain evidence="2">Col 31</strain>
    </source>
</reference>
<gene>
    <name evidence="2" type="ORF">CMEL01_03246</name>
</gene>
<evidence type="ECO:0008006" key="4">
    <source>
        <dbReference type="Google" id="ProtNLM"/>
    </source>
</evidence>
<dbReference type="Proteomes" id="UP001239795">
    <property type="component" value="Unassembled WGS sequence"/>
</dbReference>
<evidence type="ECO:0000313" key="3">
    <source>
        <dbReference type="Proteomes" id="UP001239795"/>
    </source>
</evidence>
<dbReference type="EMBL" id="MLGG01000013">
    <property type="protein sequence ID" value="KAK1460247.1"/>
    <property type="molecule type" value="Genomic_DNA"/>
</dbReference>
<feature type="chain" id="PRO_5042579974" description="Secreted protein" evidence="1">
    <location>
        <begin position="35"/>
        <end position="91"/>
    </location>
</feature>
<name>A0AAI9UMS2_9PEZI</name>
<dbReference type="AlphaFoldDB" id="A0AAI9UMS2"/>
<sequence length="91" mass="10082">MRCDAPMPPNRDKVPCSLFLFLSVSLSHVCSVDGVLYSVSGKVPSLCWQPGPALQAQRVSAGPWTCNPKCPWHLYTTEYCVETRLSLIFHG</sequence>
<organism evidence="2 3">
    <name type="scientific">Colletotrichum melonis</name>
    <dbReference type="NCBI Taxonomy" id="1209925"/>
    <lineage>
        <taxon>Eukaryota</taxon>
        <taxon>Fungi</taxon>
        <taxon>Dikarya</taxon>
        <taxon>Ascomycota</taxon>
        <taxon>Pezizomycotina</taxon>
        <taxon>Sordariomycetes</taxon>
        <taxon>Hypocreomycetidae</taxon>
        <taxon>Glomerellales</taxon>
        <taxon>Glomerellaceae</taxon>
        <taxon>Colletotrichum</taxon>
        <taxon>Colletotrichum acutatum species complex</taxon>
    </lineage>
</organism>
<keyword evidence="3" id="KW-1185">Reference proteome</keyword>
<feature type="signal peptide" evidence="1">
    <location>
        <begin position="1"/>
        <end position="34"/>
    </location>
</feature>
<comment type="caution">
    <text evidence="2">The sequence shown here is derived from an EMBL/GenBank/DDBJ whole genome shotgun (WGS) entry which is preliminary data.</text>
</comment>
<accession>A0AAI9UMS2</accession>
<protein>
    <recommendedName>
        <fullName evidence="4">Secreted protein</fullName>
    </recommendedName>
</protein>
<evidence type="ECO:0000256" key="1">
    <source>
        <dbReference type="SAM" id="SignalP"/>
    </source>
</evidence>
<keyword evidence="1" id="KW-0732">Signal</keyword>
<evidence type="ECO:0000313" key="2">
    <source>
        <dbReference type="EMBL" id="KAK1460247.1"/>
    </source>
</evidence>
<proteinExistence type="predicted"/>